<accession>A0A1J5MXI7</accession>
<dbReference type="OrthoDB" id="5465079at2"/>
<proteinExistence type="predicted"/>
<dbReference type="EMBL" id="LKAQ01000004">
    <property type="protein sequence ID" value="OIQ50658.1"/>
    <property type="molecule type" value="Genomic_DNA"/>
</dbReference>
<evidence type="ECO:0000313" key="2">
    <source>
        <dbReference type="Proteomes" id="UP000181901"/>
    </source>
</evidence>
<name>A0A1J5MXI7_9BACT</name>
<protein>
    <submittedName>
        <fullName evidence="1">Uncharacterized protein</fullName>
    </submittedName>
</protein>
<dbReference type="Proteomes" id="UP000181901">
    <property type="component" value="Unassembled WGS sequence"/>
</dbReference>
<keyword evidence="2" id="KW-1185">Reference proteome</keyword>
<evidence type="ECO:0000313" key="1">
    <source>
        <dbReference type="EMBL" id="OIQ50658.1"/>
    </source>
</evidence>
<organism evidence="1 2">
    <name type="scientific">Pseudodesulfovibrio hydrargyri</name>
    <dbReference type="NCBI Taxonomy" id="2125990"/>
    <lineage>
        <taxon>Bacteria</taxon>
        <taxon>Pseudomonadati</taxon>
        <taxon>Thermodesulfobacteriota</taxon>
        <taxon>Desulfovibrionia</taxon>
        <taxon>Desulfovibrionales</taxon>
        <taxon>Desulfovibrionaceae</taxon>
    </lineage>
</organism>
<comment type="caution">
    <text evidence="1">The sequence shown here is derived from an EMBL/GenBank/DDBJ whole genome shotgun (WGS) entry which is preliminary data.</text>
</comment>
<dbReference type="RefSeq" id="WP_071546080.1">
    <property type="nucleotide sequence ID" value="NZ_LKAQ01000004.1"/>
</dbReference>
<gene>
    <name evidence="1" type="ORF">BerOc1_02599</name>
</gene>
<reference evidence="1 2" key="1">
    <citation type="submission" date="2015-09" db="EMBL/GenBank/DDBJ databases">
        <title>Genome of Desulfovibrio dechloracetivorans BerOc1, a mercury methylating strain isolated from highly hydrocarbons and metals contaminated coastal sediments.</title>
        <authorList>
            <person name="Goni Urriza M."/>
            <person name="Gassie C."/>
            <person name="Bouchez O."/>
            <person name="Klopp C."/>
            <person name="Ranchou-Peyruse A."/>
            <person name="Remy G."/>
        </authorList>
    </citation>
    <scope>NUCLEOTIDE SEQUENCE [LARGE SCALE GENOMIC DNA]</scope>
    <source>
        <strain evidence="1 2">BerOc1</strain>
    </source>
</reference>
<sequence length="136" mass="14638">MSDQGQRIEFEGKGPYLFQLLADPPEATLLEDHEVCLFQFGQLYLPVALSACGPMAEALTEMSQAASGPEREGMIPLQFDLSETLELPPLTGVAGTSFQHDDVIYLDVFFGQAEARLCFSILAAAVIGQVLSQVAG</sequence>
<dbReference type="AlphaFoldDB" id="A0A1J5MXI7"/>